<feature type="region of interest" description="Disordered" evidence="1">
    <location>
        <begin position="226"/>
        <end position="304"/>
    </location>
</feature>
<organism evidence="3 4">
    <name type="scientific">Paramuricea clavata</name>
    <name type="common">Red gorgonian</name>
    <name type="synonym">Violescent sea-whip</name>
    <dbReference type="NCBI Taxonomy" id="317549"/>
    <lineage>
        <taxon>Eukaryota</taxon>
        <taxon>Metazoa</taxon>
        <taxon>Cnidaria</taxon>
        <taxon>Anthozoa</taxon>
        <taxon>Octocorallia</taxon>
        <taxon>Malacalcyonacea</taxon>
        <taxon>Plexauridae</taxon>
        <taxon>Paramuricea</taxon>
    </lineage>
</organism>
<dbReference type="InterPro" id="IPR057248">
    <property type="entry name" value="Alsin-like_PH"/>
</dbReference>
<feature type="region of interest" description="Disordered" evidence="1">
    <location>
        <begin position="311"/>
        <end position="330"/>
    </location>
</feature>
<dbReference type="PANTHER" id="PTHR46089">
    <property type="entry name" value="ALSIN HOMOLOG"/>
    <property type="match status" value="1"/>
</dbReference>
<dbReference type="OrthoDB" id="6020579at2759"/>
<dbReference type="GO" id="GO:0005085">
    <property type="term" value="F:guanyl-nucleotide exchange factor activity"/>
    <property type="evidence" value="ECO:0007669"/>
    <property type="project" value="TreeGrafter"/>
</dbReference>
<dbReference type="SUPFAM" id="SSF50729">
    <property type="entry name" value="PH domain-like"/>
    <property type="match status" value="1"/>
</dbReference>
<keyword evidence="4" id="KW-1185">Reference proteome</keyword>
<dbReference type="InterPro" id="IPR009091">
    <property type="entry name" value="RCC1/BLIP-II"/>
</dbReference>
<name>A0A7D9HAZ0_PARCT</name>
<dbReference type="Pfam" id="PF00415">
    <property type="entry name" value="RCC1"/>
    <property type="match status" value="3"/>
</dbReference>
<dbReference type="Pfam" id="PF13540">
    <property type="entry name" value="RCC1_2"/>
    <property type="match status" value="2"/>
</dbReference>
<feature type="compositionally biased region" description="Polar residues" evidence="1">
    <location>
        <begin position="367"/>
        <end position="376"/>
    </location>
</feature>
<reference evidence="3" key="1">
    <citation type="submission" date="2020-04" db="EMBL/GenBank/DDBJ databases">
        <authorList>
            <person name="Alioto T."/>
            <person name="Alioto T."/>
            <person name="Gomez Garrido J."/>
        </authorList>
    </citation>
    <scope>NUCLEOTIDE SEQUENCE</scope>
    <source>
        <strain evidence="3">A484AB</strain>
    </source>
</reference>
<dbReference type="Gene3D" id="2.30.29.30">
    <property type="entry name" value="Pleckstrin-homology domain (PH domain)/Phosphotyrosine-binding domain (PTB)"/>
    <property type="match status" value="1"/>
</dbReference>
<evidence type="ECO:0000313" key="4">
    <source>
        <dbReference type="Proteomes" id="UP001152795"/>
    </source>
</evidence>
<evidence type="ECO:0000256" key="1">
    <source>
        <dbReference type="SAM" id="MobiDB-lite"/>
    </source>
</evidence>
<feature type="domain" description="Alsin-like PH-like" evidence="2">
    <location>
        <begin position="820"/>
        <end position="934"/>
    </location>
</feature>
<comment type="caution">
    <text evidence="3">The sequence shown here is derived from an EMBL/GenBank/DDBJ whole genome shotgun (WGS) entry which is preliminary data.</text>
</comment>
<evidence type="ECO:0000259" key="2">
    <source>
        <dbReference type="Pfam" id="PF25383"/>
    </source>
</evidence>
<dbReference type="PANTHER" id="PTHR46089:SF2">
    <property type="entry name" value="ALSIN HOMOLOG"/>
    <property type="match status" value="1"/>
</dbReference>
<dbReference type="EMBL" id="CACRXK020000264">
    <property type="protein sequence ID" value="CAB3980164.1"/>
    <property type="molecule type" value="Genomic_DNA"/>
</dbReference>
<dbReference type="GO" id="GO:0005737">
    <property type="term" value="C:cytoplasm"/>
    <property type="evidence" value="ECO:0007669"/>
    <property type="project" value="TreeGrafter"/>
</dbReference>
<proteinExistence type="predicted"/>
<dbReference type="AlphaFoldDB" id="A0A7D9HAZ0"/>
<dbReference type="SUPFAM" id="SSF50985">
    <property type="entry name" value="RCC1/BLIP-II"/>
    <property type="match status" value="2"/>
</dbReference>
<dbReference type="InterPro" id="IPR000408">
    <property type="entry name" value="Reg_chr_condens"/>
</dbReference>
<dbReference type="Gene3D" id="2.130.10.30">
    <property type="entry name" value="Regulator of chromosome condensation 1/beta-lactamase-inhibitor protein II"/>
    <property type="match status" value="2"/>
</dbReference>
<dbReference type="Proteomes" id="UP001152795">
    <property type="component" value="Unassembled WGS sequence"/>
</dbReference>
<protein>
    <recommendedName>
        <fullName evidence="2">Alsin-like PH-like domain-containing protein</fullName>
    </recommendedName>
</protein>
<sequence length="939" mass="103454">MDVSEKNRARNCEKEKCIAHYWKSANNTVQILELAINTGVKSVALGSEHCLFLGHNGKVFGRGCNQLGQLGLGDFVDRKDLTEIVYLSRKNVANVECGSRHSGVLTEDGHVYCWGDAASGQCGVGDMQMVNKPARVYFINSHGKDTASVITKLAFGELHSLGLSSKGHVWAWGSGSTLGLGNNLARALTPQLVEDLIGKKVISIACGNYHSLATIDVENSTNIRANKDANTVSPDERGNGKKRTGFSTRIRVPLRNYAKNTTVERSNSMPLTRKTGTSLVSSNESDCSSSDSDNDAKSSLKSDALKPSDVKISVSNDSDTSAEQSSLSGSLDAGFSKLTDAWSGVLSYTMSLTGQTSTTDGRVVPTDGSTTPTDQETVPKIKQKQPKMKPQVCNPVLVQVWAWGRGTLGQLGHGTTEDKPYPCLIDELCGVHIVKVVAGNHHSLALTSYCQVYAWGDNSHAQLGIKKNVINKPRKVKSLSNVLVWDIAAGSHYSLFLGDSSQNKTDVYVCGKKPSGLPMSCMSSLMDYRDNFAAPVDPDAFFSQKSPSKKGGSMSSSKSETDISAITTLSEGVKIGQMTYFRKSGVLRRILAHGEQCVCLSVREPSRWMEIVAEMASIERAFYYKLALVWQSMLEPLMVTVLPTLANNEQYGQTLTQICKIFHHVMRHVSTTCKRLEKIVDDVMLLSDAVAILNDEKYFKAFEKYSKVHSDCVACGVLDCLGKDASAVFIKSRFVFEEILDGYNGGIQSDSDAFKDILKLPLRRISQFGEKIFALQSSLPENSTEYKTLFDLVMQWTKLSSADDERLQEATLTKEFWQECPPKLAETYRRPHRRLLKSSKVCDLFLPKPGRFSSHWFVLLTDTFFHIVSNKTFLSYDLSTVWASPVPDVHAENFTNTIKITTPEESITLCSKTATEKAQWLVVINQTIAKVLSKTTPYR</sequence>
<dbReference type="GO" id="GO:0031267">
    <property type="term" value="F:small GTPase binding"/>
    <property type="evidence" value="ECO:0007669"/>
    <property type="project" value="TreeGrafter"/>
</dbReference>
<feature type="compositionally biased region" description="Low complexity" evidence="1">
    <location>
        <begin position="278"/>
        <end position="293"/>
    </location>
</feature>
<gene>
    <name evidence="3" type="ORF">PACLA_8A039496</name>
</gene>
<feature type="region of interest" description="Disordered" evidence="1">
    <location>
        <begin position="356"/>
        <end position="386"/>
    </location>
</feature>
<evidence type="ECO:0000313" key="3">
    <source>
        <dbReference type="EMBL" id="CAB3980164.1"/>
    </source>
</evidence>
<feature type="compositionally biased region" description="Polar residues" evidence="1">
    <location>
        <begin position="258"/>
        <end position="277"/>
    </location>
</feature>
<dbReference type="PROSITE" id="PS50012">
    <property type="entry name" value="RCC1_3"/>
    <property type="match status" value="5"/>
</dbReference>
<dbReference type="Pfam" id="PF25383">
    <property type="entry name" value="PH_alsin"/>
    <property type="match status" value="1"/>
</dbReference>
<dbReference type="GO" id="GO:0016197">
    <property type="term" value="P:endosomal transport"/>
    <property type="evidence" value="ECO:0007669"/>
    <property type="project" value="TreeGrafter"/>
</dbReference>
<feature type="compositionally biased region" description="Basic and acidic residues" evidence="1">
    <location>
        <begin position="294"/>
        <end position="304"/>
    </location>
</feature>
<dbReference type="InterPro" id="IPR051984">
    <property type="entry name" value="Alsin"/>
</dbReference>
<feature type="compositionally biased region" description="Polar residues" evidence="1">
    <location>
        <begin position="313"/>
        <end position="329"/>
    </location>
</feature>
<dbReference type="InterPro" id="IPR011993">
    <property type="entry name" value="PH-like_dom_sf"/>
</dbReference>
<accession>A0A7D9HAZ0</accession>